<dbReference type="Proteomes" id="UP001149163">
    <property type="component" value="Unassembled WGS sequence"/>
</dbReference>
<protein>
    <submittedName>
        <fullName evidence="2">Uncharacterized protein</fullName>
    </submittedName>
</protein>
<name>A0A9W9IIS3_9EURO</name>
<dbReference type="AlphaFoldDB" id="A0A9W9IIS3"/>
<comment type="caution">
    <text evidence="2">The sequence shown here is derived from an EMBL/GenBank/DDBJ whole genome shotgun (WGS) entry which is preliminary data.</text>
</comment>
<gene>
    <name evidence="2" type="ORF">N7482_002452</name>
</gene>
<reference evidence="2" key="1">
    <citation type="submission" date="2022-11" db="EMBL/GenBank/DDBJ databases">
        <authorList>
            <person name="Petersen C."/>
        </authorList>
    </citation>
    <scope>NUCLEOTIDE SEQUENCE</scope>
    <source>
        <strain evidence="2">IBT 26290</strain>
    </source>
</reference>
<feature type="compositionally biased region" description="Low complexity" evidence="1">
    <location>
        <begin position="57"/>
        <end position="69"/>
    </location>
</feature>
<proteinExistence type="predicted"/>
<dbReference type="GeneID" id="81423753"/>
<evidence type="ECO:0000256" key="1">
    <source>
        <dbReference type="SAM" id="MobiDB-lite"/>
    </source>
</evidence>
<dbReference type="RefSeq" id="XP_056548183.1">
    <property type="nucleotide sequence ID" value="XM_056684577.1"/>
</dbReference>
<feature type="region of interest" description="Disordered" evidence="1">
    <location>
        <begin position="54"/>
        <end position="83"/>
    </location>
</feature>
<accession>A0A9W9IIS3</accession>
<reference evidence="2" key="2">
    <citation type="journal article" date="2023" name="IMA Fungus">
        <title>Comparative genomic study of the Penicillium genus elucidates a diverse pangenome and 15 lateral gene transfer events.</title>
        <authorList>
            <person name="Petersen C."/>
            <person name="Sorensen T."/>
            <person name="Nielsen M.R."/>
            <person name="Sondergaard T.E."/>
            <person name="Sorensen J.L."/>
            <person name="Fitzpatrick D.A."/>
            <person name="Frisvad J.C."/>
            <person name="Nielsen K.L."/>
        </authorList>
    </citation>
    <scope>NUCLEOTIDE SEQUENCE</scope>
    <source>
        <strain evidence="2">IBT 26290</strain>
    </source>
</reference>
<evidence type="ECO:0000313" key="3">
    <source>
        <dbReference type="Proteomes" id="UP001149163"/>
    </source>
</evidence>
<dbReference type="EMBL" id="JAPQKN010000001">
    <property type="protein sequence ID" value="KAJ5176575.1"/>
    <property type="molecule type" value="Genomic_DNA"/>
</dbReference>
<evidence type="ECO:0000313" key="2">
    <source>
        <dbReference type="EMBL" id="KAJ5176575.1"/>
    </source>
</evidence>
<keyword evidence="3" id="KW-1185">Reference proteome</keyword>
<organism evidence="2 3">
    <name type="scientific">Penicillium canariense</name>
    <dbReference type="NCBI Taxonomy" id="189055"/>
    <lineage>
        <taxon>Eukaryota</taxon>
        <taxon>Fungi</taxon>
        <taxon>Dikarya</taxon>
        <taxon>Ascomycota</taxon>
        <taxon>Pezizomycotina</taxon>
        <taxon>Eurotiomycetes</taxon>
        <taxon>Eurotiomycetidae</taxon>
        <taxon>Eurotiales</taxon>
        <taxon>Aspergillaceae</taxon>
        <taxon>Penicillium</taxon>
    </lineage>
</organism>
<sequence length="83" mass="8670">MLQGTGNVEEAQRVAAVTDVVLCVVGYDEMDEEATRPPPTLDCVEAEVRATIEGQKSTGFGSGSTDSDGLVPGAGSDRRSLRL</sequence>